<dbReference type="Proteomes" id="UP000316621">
    <property type="component" value="Chromosome 7"/>
</dbReference>
<dbReference type="EMBL" id="CM010721">
    <property type="protein sequence ID" value="RZC69944.1"/>
    <property type="molecule type" value="Genomic_DNA"/>
</dbReference>
<dbReference type="Gramene" id="RZC69944">
    <property type="protein sequence ID" value="RZC69944"/>
    <property type="gene ID" value="C5167_033123"/>
</dbReference>
<gene>
    <name evidence="1" type="ORF">C5167_033123</name>
</gene>
<evidence type="ECO:0000313" key="2">
    <source>
        <dbReference type="Proteomes" id="UP000316621"/>
    </source>
</evidence>
<dbReference type="AlphaFoldDB" id="A0A4Y7K9A6"/>
<proteinExistence type="predicted"/>
<keyword evidence="2" id="KW-1185">Reference proteome</keyword>
<protein>
    <submittedName>
        <fullName evidence="1">Uncharacterized protein</fullName>
    </submittedName>
</protein>
<reference evidence="1 2" key="1">
    <citation type="journal article" date="2018" name="Science">
        <title>The opium poppy genome and morphinan production.</title>
        <authorList>
            <person name="Guo L."/>
            <person name="Winzer T."/>
            <person name="Yang X."/>
            <person name="Li Y."/>
            <person name="Ning Z."/>
            <person name="He Z."/>
            <person name="Teodor R."/>
            <person name="Lu Y."/>
            <person name="Bowser T.A."/>
            <person name="Graham I.A."/>
            <person name="Ye K."/>
        </authorList>
    </citation>
    <scope>NUCLEOTIDE SEQUENCE [LARGE SCALE GENOMIC DNA]</scope>
    <source>
        <strain evidence="2">cv. HN1</strain>
        <tissue evidence="1">Leaves</tissue>
    </source>
</reference>
<evidence type="ECO:0000313" key="1">
    <source>
        <dbReference type="EMBL" id="RZC69944.1"/>
    </source>
</evidence>
<name>A0A4Y7K9A6_PAPSO</name>
<accession>A0A4Y7K9A6</accession>
<organism evidence="1 2">
    <name type="scientific">Papaver somniferum</name>
    <name type="common">Opium poppy</name>
    <dbReference type="NCBI Taxonomy" id="3469"/>
    <lineage>
        <taxon>Eukaryota</taxon>
        <taxon>Viridiplantae</taxon>
        <taxon>Streptophyta</taxon>
        <taxon>Embryophyta</taxon>
        <taxon>Tracheophyta</taxon>
        <taxon>Spermatophyta</taxon>
        <taxon>Magnoliopsida</taxon>
        <taxon>Ranunculales</taxon>
        <taxon>Papaveraceae</taxon>
        <taxon>Papaveroideae</taxon>
        <taxon>Papaver</taxon>
    </lineage>
</organism>
<sequence length="96" mass="11015">MEATEHLKAAVNKEVELDEGIMIQPEDTKTAERILKMDIYWAKMKSKASARLSYSAFNRGKNVNIVDREMENYLRATVKSVSRLSRVASRRPLLSQ</sequence>